<protein>
    <submittedName>
        <fullName evidence="6">Amino acid adenylation domain-containing protein</fullName>
    </submittedName>
</protein>
<feature type="domain" description="AMP-dependent synthetase/ligase" evidence="2">
    <location>
        <begin position="9"/>
        <end position="335"/>
    </location>
</feature>
<dbReference type="Pfam" id="PF00668">
    <property type="entry name" value="Condensation"/>
    <property type="match status" value="1"/>
</dbReference>
<dbReference type="InterPro" id="IPR042099">
    <property type="entry name" value="ANL_N_sf"/>
</dbReference>
<dbReference type="GO" id="GO:0031177">
    <property type="term" value="F:phosphopantetheine binding"/>
    <property type="evidence" value="ECO:0007669"/>
    <property type="project" value="TreeGrafter"/>
</dbReference>
<dbReference type="PROSITE" id="PS00455">
    <property type="entry name" value="AMP_BINDING"/>
    <property type="match status" value="1"/>
</dbReference>
<dbReference type="Pfam" id="PF00501">
    <property type="entry name" value="AMP-binding"/>
    <property type="match status" value="1"/>
</dbReference>
<dbReference type="RefSeq" id="WP_184966300.1">
    <property type="nucleotide sequence ID" value="NZ_JACHIN010000007.1"/>
</dbReference>
<feature type="domain" description="Condensation" evidence="4">
    <location>
        <begin position="574"/>
        <end position="978"/>
    </location>
</feature>
<dbReference type="InterPro" id="IPR010071">
    <property type="entry name" value="AA_adenyl_dom"/>
</dbReference>
<dbReference type="PANTHER" id="PTHR45527">
    <property type="entry name" value="NONRIBOSOMAL PEPTIDE SYNTHETASE"/>
    <property type="match status" value="1"/>
</dbReference>
<comment type="caution">
    <text evidence="6">The sequence shown here is derived from an EMBL/GenBank/DDBJ whole genome shotgun (WGS) entry which is preliminary data.</text>
</comment>
<dbReference type="GO" id="GO:0005737">
    <property type="term" value="C:cytoplasm"/>
    <property type="evidence" value="ECO:0007669"/>
    <property type="project" value="TreeGrafter"/>
</dbReference>
<gene>
    <name evidence="6" type="ORF">HNR40_005631</name>
</gene>
<organism evidence="6 7">
    <name type="scientific">Nonomuraea endophytica</name>
    <dbReference type="NCBI Taxonomy" id="714136"/>
    <lineage>
        <taxon>Bacteria</taxon>
        <taxon>Bacillati</taxon>
        <taxon>Actinomycetota</taxon>
        <taxon>Actinomycetes</taxon>
        <taxon>Streptosporangiales</taxon>
        <taxon>Streptosporangiaceae</taxon>
        <taxon>Nonomuraea</taxon>
    </lineage>
</organism>
<evidence type="ECO:0000313" key="6">
    <source>
        <dbReference type="EMBL" id="MBB5080145.1"/>
    </source>
</evidence>
<evidence type="ECO:0000256" key="1">
    <source>
        <dbReference type="ARBA" id="ARBA00001957"/>
    </source>
</evidence>
<accession>A0A7W8A5X2</accession>
<dbReference type="Gene3D" id="3.30.559.30">
    <property type="entry name" value="Nonribosomal peptide synthetase, condensation domain"/>
    <property type="match status" value="1"/>
</dbReference>
<dbReference type="InterPro" id="IPR000873">
    <property type="entry name" value="AMP-dep_synth/lig_dom"/>
</dbReference>
<dbReference type="AlphaFoldDB" id="A0A7W8A5X2"/>
<dbReference type="NCBIfam" id="TIGR01733">
    <property type="entry name" value="AA-adenyl-dom"/>
    <property type="match status" value="1"/>
</dbReference>
<dbReference type="SUPFAM" id="SSF52777">
    <property type="entry name" value="CoA-dependent acyltransferases"/>
    <property type="match status" value="2"/>
</dbReference>
<dbReference type="InterPro" id="IPR023213">
    <property type="entry name" value="CAT-like_dom_sf"/>
</dbReference>
<dbReference type="GO" id="GO:0008610">
    <property type="term" value="P:lipid biosynthetic process"/>
    <property type="evidence" value="ECO:0007669"/>
    <property type="project" value="UniProtKB-ARBA"/>
</dbReference>
<dbReference type="Gene3D" id="3.30.300.30">
    <property type="match status" value="1"/>
</dbReference>
<proteinExistence type="predicted"/>
<evidence type="ECO:0000259" key="4">
    <source>
        <dbReference type="Pfam" id="PF00668"/>
    </source>
</evidence>
<dbReference type="InterPro" id="IPR025110">
    <property type="entry name" value="AMP-bd_C"/>
</dbReference>
<evidence type="ECO:0000259" key="5">
    <source>
        <dbReference type="Pfam" id="PF13193"/>
    </source>
</evidence>
<dbReference type="GO" id="GO:0043041">
    <property type="term" value="P:amino acid activation for nonribosomal peptide biosynthetic process"/>
    <property type="evidence" value="ECO:0007669"/>
    <property type="project" value="TreeGrafter"/>
</dbReference>
<dbReference type="FunFam" id="3.40.50.980:FF:000001">
    <property type="entry name" value="Non-ribosomal peptide synthetase"/>
    <property type="match status" value="1"/>
</dbReference>
<evidence type="ECO:0000259" key="2">
    <source>
        <dbReference type="Pfam" id="PF00501"/>
    </source>
</evidence>
<dbReference type="Gene3D" id="3.40.50.12780">
    <property type="entry name" value="N-terminal domain of ligase-like"/>
    <property type="match status" value="1"/>
</dbReference>
<dbReference type="SUPFAM" id="SSF47336">
    <property type="entry name" value="ACP-like"/>
    <property type="match status" value="1"/>
</dbReference>
<dbReference type="GO" id="GO:0044550">
    <property type="term" value="P:secondary metabolite biosynthetic process"/>
    <property type="evidence" value="ECO:0007669"/>
    <property type="project" value="TreeGrafter"/>
</dbReference>
<dbReference type="InterPro" id="IPR045851">
    <property type="entry name" value="AMP-bd_C_sf"/>
</dbReference>
<keyword evidence="7" id="KW-1185">Reference proteome</keyword>
<dbReference type="InterPro" id="IPR036736">
    <property type="entry name" value="ACP-like_sf"/>
</dbReference>
<dbReference type="Pfam" id="PF00550">
    <property type="entry name" value="PP-binding"/>
    <property type="match status" value="1"/>
</dbReference>
<dbReference type="CDD" id="cd05930">
    <property type="entry name" value="A_NRPS"/>
    <property type="match status" value="1"/>
</dbReference>
<dbReference type="InterPro" id="IPR001242">
    <property type="entry name" value="Condensation_dom"/>
</dbReference>
<dbReference type="InterPro" id="IPR020845">
    <property type="entry name" value="AMP-binding_CS"/>
</dbReference>
<dbReference type="InterPro" id="IPR009081">
    <property type="entry name" value="PP-bd_ACP"/>
</dbReference>
<dbReference type="Proteomes" id="UP000568380">
    <property type="component" value="Unassembled WGS sequence"/>
</dbReference>
<dbReference type="Pfam" id="PF13193">
    <property type="entry name" value="AMP-binding_C"/>
    <property type="match status" value="1"/>
</dbReference>
<reference evidence="6 7" key="1">
    <citation type="submission" date="2020-08" db="EMBL/GenBank/DDBJ databases">
        <title>Genomic Encyclopedia of Type Strains, Phase IV (KMG-IV): sequencing the most valuable type-strain genomes for metagenomic binning, comparative biology and taxonomic classification.</title>
        <authorList>
            <person name="Goeker M."/>
        </authorList>
    </citation>
    <scope>NUCLEOTIDE SEQUENCE [LARGE SCALE GENOMIC DNA]</scope>
    <source>
        <strain evidence="6 7">DSM 45385</strain>
    </source>
</reference>
<feature type="domain" description="Carrier" evidence="3">
    <location>
        <begin position="488"/>
        <end position="538"/>
    </location>
</feature>
<evidence type="ECO:0000313" key="7">
    <source>
        <dbReference type="Proteomes" id="UP000568380"/>
    </source>
</evidence>
<evidence type="ECO:0000259" key="3">
    <source>
        <dbReference type="Pfam" id="PF00550"/>
    </source>
</evidence>
<comment type="cofactor">
    <cofactor evidence="1">
        <name>pantetheine 4'-phosphate</name>
        <dbReference type="ChEBI" id="CHEBI:47942"/>
    </cofactor>
</comment>
<dbReference type="GO" id="GO:0003824">
    <property type="term" value="F:catalytic activity"/>
    <property type="evidence" value="ECO:0007669"/>
    <property type="project" value="InterPro"/>
</dbReference>
<sequence>MKTVTALVEARAAASPDAIAIVDSTGSTAYGELNRRADAVAARLRAKGAGPGSIVGVRLGRSAAMVAAWLGVLKAGAAYLPLDGSYPEARLRFMLDDSGAELVLSEADVLGINGPEAPGPDAPAARVEPGDLAYVIYTSGSTGLPKGVMIEHRSIANTLEWYAGVLGIRPGDRVGQTAASGFDIAGCEIWGALIAGAELRIAPEQARKSPEELCRWAADSRLDVLFMVTPLAQLAIEHGWLDGSALRVLATGGERLLVAPPQDAGYRFLNMYGPTETAVVATCTEVAPGAELPPPIGAPIAHTTAYVLDEDGALVPDGAEGELYLGGAGVGRGYLGRPELTAERFVVRDGERLYRTGDLVRRLADGNLRFVGRTDDQVKVRGFRIELGEVEAQLRACPGVGEAAVVVWEPERGFPRLAGYACGEFDAARVRSLLAERLPEHMVPAVIVPMASLPLTPNQKLDRAALPDPADHAVELRPAAGFDPAQAALAEDWREACGVTARDADDSLVVLGAGSLDLIMLQARLADRIGLPVPAALLNLSQPLKEQARLLAGIEPGAAVPVRAARAHEGPGSLGQEAVVFLEELTGSGMGYQYQMILEGPGTPDVSLLEKSLLAVLRNQAALSCRWRITAAGLEGRREEPDTVPLALHRVETEEVEALVAGLVDRPFRYDDFPLVGWDLILHPGGTVLLQREHHLIHDGWSVGVFLSELQAAYDGTEPQESQVSYFDWARDQREWADGDRSAATRAYWHEQLKDWSPDSDPPDELRTHLTLQPLGEERSALLESAAARLGVTPYALMLAVFRQVTAESVVGASFANRDVDTQELVGLFVNVLPLVRTRLHGESPADAARAEMALVVAADRHQRLPTPEILRVSAPGARSPLYPIMFSQHDSPLPELSLGDWRPRVRELGNGRGKTDLNVIVMNRGLQHGRSTGRRDASAYALRWEHELTRFPDHVVTELQRRFTRLLDHACAHPDQPWPPAGDNRNGEF</sequence>
<dbReference type="Gene3D" id="1.10.1200.10">
    <property type="entry name" value="ACP-like"/>
    <property type="match status" value="1"/>
</dbReference>
<name>A0A7W8A5X2_9ACTN</name>
<dbReference type="SUPFAM" id="SSF56801">
    <property type="entry name" value="Acetyl-CoA synthetase-like"/>
    <property type="match status" value="1"/>
</dbReference>
<dbReference type="PANTHER" id="PTHR45527:SF1">
    <property type="entry name" value="FATTY ACID SYNTHASE"/>
    <property type="match status" value="1"/>
</dbReference>
<dbReference type="Gene3D" id="3.30.559.10">
    <property type="entry name" value="Chloramphenicol acetyltransferase-like domain"/>
    <property type="match status" value="1"/>
</dbReference>
<dbReference type="EMBL" id="JACHIN010000007">
    <property type="protein sequence ID" value="MBB5080145.1"/>
    <property type="molecule type" value="Genomic_DNA"/>
</dbReference>
<feature type="domain" description="AMP-binding enzyme C-terminal" evidence="5">
    <location>
        <begin position="389"/>
        <end position="460"/>
    </location>
</feature>